<evidence type="ECO:0000313" key="2">
    <source>
        <dbReference type="Proteomes" id="UP000053676"/>
    </source>
</evidence>
<sequence length="68" mass="7889">MTLFLTILGKIHHRLRLKLKVKTISTLNDCAVCNVMSMRINESKSTTLVCWRLVSESYLKKTHLARKD</sequence>
<protein>
    <submittedName>
        <fullName evidence="1">Uncharacterized protein</fullName>
    </submittedName>
</protein>
<organism evidence="1 2">
    <name type="scientific">Necator americanus</name>
    <name type="common">Human hookworm</name>
    <dbReference type="NCBI Taxonomy" id="51031"/>
    <lineage>
        <taxon>Eukaryota</taxon>
        <taxon>Metazoa</taxon>
        <taxon>Ecdysozoa</taxon>
        <taxon>Nematoda</taxon>
        <taxon>Chromadorea</taxon>
        <taxon>Rhabditida</taxon>
        <taxon>Rhabditina</taxon>
        <taxon>Rhabditomorpha</taxon>
        <taxon>Strongyloidea</taxon>
        <taxon>Ancylostomatidae</taxon>
        <taxon>Bunostominae</taxon>
        <taxon>Necator</taxon>
    </lineage>
</organism>
<proteinExistence type="predicted"/>
<keyword evidence="2" id="KW-1185">Reference proteome</keyword>
<dbReference type="AlphaFoldDB" id="W2TQ88"/>
<evidence type="ECO:0000313" key="1">
    <source>
        <dbReference type="EMBL" id="ETN83824.1"/>
    </source>
</evidence>
<dbReference type="EMBL" id="KI658080">
    <property type="protein sequence ID" value="ETN83824.1"/>
    <property type="molecule type" value="Genomic_DNA"/>
</dbReference>
<accession>W2TQ88</accession>
<dbReference type="KEGG" id="nai:NECAME_07187"/>
<dbReference type="Proteomes" id="UP000053676">
    <property type="component" value="Unassembled WGS sequence"/>
</dbReference>
<reference evidence="2" key="1">
    <citation type="journal article" date="2014" name="Nat. Genet.">
        <title>Genome of the human hookworm Necator americanus.</title>
        <authorList>
            <person name="Tang Y.T."/>
            <person name="Gao X."/>
            <person name="Rosa B.A."/>
            <person name="Abubucker S."/>
            <person name="Hallsworth-Pepin K."/>
            <person name="Martin J."/>
            <person name="Tyagi R."/>
            <person name="Heizer E."/>
            <person name="Zhang X."/>
            <person name="Bhonagiri-Palsikar V."/>
            <person name="Minx P."/>
            <person name="Warren W.C."/>
            <person name="Wang Q."/>
            <person name="Zhan B."/>
            <person name="Hotez P.J."/>
            <person name="Sternberg P.W."/>
            <person name="Dougall A."/>
            <person name="Gaze S.T."/>
            <person name="Mulvenna J."/>
            <person name="Sotillo J."/>
            <person name="Ranganathan S."/>
            <person name="Rabelo E.M."/>
            <person name="Wilson R.K."/>
            <person name="Felgner P.L."/>
            <person name="Bethony J."/>
            <person name="Hawdon J.M."/>
            <person name="Gasser R.B."/>
            <person name="Loukas A."/>
            <person name="Mitreva M."/>
        </authorList>
    </citation>
    <scope>NUCLEOTIDE SEQUENCE [LARGE SCALE GENOMIC DNA]</scope>
</reference>
<gene>
    <name evidence="1" type="ORF">NECAME_07187</name>
</gene>
<name>W2TQ88_NECAM</name>